<dbReference type="RefSeq" id="WP_378937804.1">
    <property type="nucleotide sequence ID" value="NZ_JBHLVO010000028.1"/>
</dbReference>
<organism evidence="8 9">
    <name type="scientific">Metabacillus herbersteinensis</name>
    <dbReference type="NCBI Taxonomy" id="283816"/>
    <lineage>
        <taxon>Bacteria</taxon>
        <taxon>Bacillati</taxon>
        <taxon>Bacillota</taxon>
        <taxon>Bacilli</taxon>
        <taxon>Bacillales</taxon>
        <taxon>Bacillaceae</taxon>
        <taxon>Metabacillus</taxon>
    </lineage>
</organism>
<dbReference type="PANTHER" id="PTHR24096:SF149">
    <property type="entry name" value="AMP-BINDING DOMAIN-CONTAINING PROTEIN-RELATED"/>
    <property type="match status" value="1"/>
</dbReference>
<dbReference type="InterPro" id="IPR020845">
    <property type="entry name" value="AMP-binding_CS"/>
</dbReference>
<name>A0ABV6GJY8_9BACI</name>
<dbReference type="Pfam" id="PF13193">
    <property type="entry name" value="AMP-binding_C"/>
    <property type="match status" value="1"/>
</dbReference>
<dbReference type="Gene3D" id="3.30.300.30">
    <property type="match status" value="1"/>
</dbReference>
<comment type="pathway">
    <text evidence="5">Quinol/quinone metabolism; menaquinone biosynthesis.</text>
</comment>
<keyword evidence="4 5" id="KW-0067">ATP-binding</keyword>
<evidence type="ECO:0000256" key="4">
    <source>
        <dbReference type="ARBA" id="ARBA00022840"/>
    </source>
</evidence>
<dbReference type="Proteomes" id="UP001589854">
    <property type="component" value="Unassembled WGS sequence"/>
</dbReference>
<dbReference type="InterPro" id="IPR025110">
    <property type="entry name" value="AMP-bd_C"/>
</dbReference>
<keyword evidence="1 5" id="KW-0474">Menaquinone biosynthesis</keyword>
<dbReference type="SUPFAM" id="SSF56801">
    <property type="entry name" value="Acetyl-CoA synthetase-like"/>
    <property type="match status" value="1"/>
</dbReference>
<evidence type="ECO:0000259" key="6">
    <source>
        <dbReference type="Pfam" id="PF00501"/>
    </source>
</evidence>
<dbReference type="PROSITE" id="PS00455">
    <property type="entry name" value="AMP_BINDING"/>
    <property type="match status" value="1"/>
</dbReference>
<comment type="function">
    <text evidence="5">Converts 2-succinylbenzoate (OSB) to 2-succinylbenzoyl-CoA (OSB-CoA).</text>
</comment>
<dbReference type="HAMAP" id="MF_00731">
    <property type="entry name" value="MenE"/>
    <property type="match status" value="1"/>
</dbReference>
<dbReference type="InterPro" id="IPR010192">
    <property type="entry name" value="MenE"/>
</dbReference>
<gene>
    <name evidence="5" type="primary">menE</name>
    <name evidence="8" type="ORF">ACFFIX_21805</name>
</gene>
<comment type="pathway">
    <text evidence="5">Quinol/quinone metabolism; 1,4-dihydroxy-2-naphthoate biosynthesis; 1,4-dihydroxy-2-naphthoate from chorismate: step 5/7.</text>
</comment>
<keyword evidence="3 5" id="KW-0547">Nucleotide-binding</keyword>
<keyword evidence="2 5" id="KW-0436">Ligase</keyword>
<evidence type="ECO:0000259" key="7">
    <source>
        <dbReference type="Pfam" id="PF13193"/>
    </source>
</evidence>
<proteinExistence type="inferred from homology"/>
<comment type="catalytic activity">
    <reaction evidence="5">
        <text>2-succinylbenzoate + ATP + CoA = 2-succinylbenzoyl-CoA + AMP + diphosphate</text>
        <dbReference type="Rhea" id="RHEA:17009"/>
        <dbReference type="ChEBI" id="CHEBI:18325"/>
        <dbReference type="ChEBI" id="CHEBI:30616"/>
        <dbReference type="ChEBI" id="CHEBI:33019"/>
        <dbReference type="ChEBI" id="CHEBI:57287"/>
        <dbReference type="ChEBI" id="CHEBI:57364"/>
        <dbReference type="ChEBI" id="CHEBI:456215"/>
        <dbReference type="EC" id="6.2.1.26"/>
    </reaction>
</comment>
<evidence type="ECO:0000256" key="3">
    <source>
        <dbReference type="ARBA" id="ARBA00022741"/>
    </source>
</evidence>
<dbReference type="Pfam" id="PF00501">
    <property type="entry name" value="AMP-binding"/>
    <property type="match status" value="1"/>
</dbReference>
<feature type="domain" description="AMP-dependent synthetase/ligase" evidence="6">
    <location>
        <begin position="11"/>
        <end position="353"/>
    </location>
</feature>
<protein>
    <recommendedName>
        <fullName evidence="5">2-succinylbenzoate--CoA ligase</fullName>
        <ecNumber evidence="5">6.2.1.26</ecNumber>
    </recommendedName>
    <alternativeName>
        <fullName evidence="5">o-succinylbenzoyl-CoA synthetase</fullName>
        <shortName evidence="5">OSB-CoA synthetase</shortName>
    </alternativeName>
</protein>
<reference evidence="8 9" key="1">
    <citation type="submission" date="2024-09" db="EMBL/GenBank/DDBJ databases">
        <authorList>
            <person name="Sun Q."/>
            <person name="Mori K."/>
        </authorList>
    </citation>
    <scope>NUCLEOTIDE SEQUENCE [LARGE SCALE GENOMIC DNA]</scope>
    <source>
        <strain evidence="8 9">CCM 7228</strain>
    </source>
</reference>
<evidence type="ECO:0000256" key="2">
    <source>
        <dbReference type="ARBA" id="ARBA00022598"/>
    </source>
</evidence>
<evidence type="ECO:0000313" key="9">
    <source>
        <dbReference type="Proteomes" id="UP001589854"/>
    </source>
</evidence>
<dbReference type="EC" id="6.2.1.26" evidence="5"/>
<dbReference type="InterPro" id="IPR042099">
    <property type="entry name" value="ANL_N_sf"/>
</dbReference>
<dbReference type="PANTHER" id="PTHR24096">
    <property type="entry name" value="LONG-CHAIN-FATTY-ACID--COA LIGASE"/>
    <property type="match status" value="1"/>
</dbReference>
<keyword evidence="9" id="KW-1185">Reference proteome</keyword>
<dbReference type="EMBL" id="JBHLVO010000028">
    <property type="protein sequence ID" value="MFC0273994.1"/>
    <property type="molecule type" value="Genomic_DNA"/>
</dbReference>
<dbReference type="InterPro" id="IPR000873">
    <property type="entry name" value="AMP-dep_synth/lig_dom"/>
</dbReference>
<comment type="similarity">
    <text evidence="5">Belongs to the ATP-dependent AMP-binding enzyme family. MenE subfamily.</text>
</comment>
<dbReference type="NCBIfam" id="NF002966">
    <property type="entry name" value="PRK03640.1"/>
    <property type="match status" value="1"/>
</dbReference>
<dbReference type="Gene3D" id="3.40.50.12780">
    <property type="entry name" value="N-terminal domain of ligase-like"/>
    <property type="match status" value="1"/>
</dbReference>
<accession>A0ABV6GJY8</accession>
<feature type="domain" description="AMP-binding enzyme C-terminal" evidence="7">
    <location>
        <begin position="403"/>
        <end position="476"/>
    </location>
</feature>
<dbReference type="NCBIfam" id="TIGR01923">
    <property type="entry name" value="menE"/>
    <property type="match status" value="1"/>
</dbReference>
<dbReference type="GO" id="GO:0008756">
    <property type="term" value="F:o-succinylbenzoate-CoA ligase activity"/>
    <property type="evidence" value="ECO:0007669"/>
    <property type="project" value="UniProtKB-EC"/>
</dbReference>
<evidence type="ECO:0000256" key="1">
    <source>
        <dbReference type="ARBA" id="ARBA00022428"/>
    </source>
</evidence>
<dbReference type="CDD" id="cd05912">
    <property type="entry name" value="OSB_CoA_lg"/>
    <property type="match status" value="1"/>
</dbReference>
<evidence type="ECO:0000313" key="8">
    <source>
        <dbReference type="EMBL" id="MFC0273994.1"/>
    </source>
</evidence>
<evidence type="ECO:0000256" key="5">
    <source>
        <dbReference type="HAMAP-Rule" id="MF_00731"/>
    </source>
</evidence>
<comment type="caution">
    <text evidence="8">The sequence shown here is derived from an EMBL/GenBank/DDBJ whole genome shotgun (WGS) entry which is preliminary data.</text>
</comment>
<dbReference type="InterPro" id="IPR045851">
    <property type="entry name" value="AMP-bd_C_sf"/>
</dbReference>
<sequence>MNVQQIPNWLKQRAYLTPDRPAIKSNGVWVTFQELHQRVLHRANQLATLGVKKEDRVGLLMKNSFDMVIMVHALMYSGAVNVLLNNRLTSSELMWQIRDVSASYIFCDDSLEGEIHKLEAIDVVTHSELLSTIAADTCTIVQEFASDSVATIMYTSGTTGHPKGVLQTYGNHLWSAMGSALNLGLHSDDRWLATVPLFHISGFSILMKNVIYGMGIVLHEKFEAKQANRAITEDKVTIVSVVTTMLNQMLSELGSSSYPEHFRCMLLGGGPAPKTILEQCRDKKIPVFQTYGMTETSSQIVTLSADYSLEKLGSAGKPLFPCQLSIKKDQKLSAAFEEGEIVVKGPNVTIGYWNRNDATLESIKDSWLYTGDLGYLDDEGFLYVLDRRSDLIISGGENVYPAEIEGILMSHPAVTEAGVVGITDDRWGQVPFAFVVANKSISEGELLDFCKGKLATYKVPKAIKFEKVLPRNASNKLLRRKLKELIEEGHHND</sequence>